<protein>
    <submittedName>
        <fullName evidence="1">Sua5 YciO YrdC YwlC family protein</fullName>
    </submittedName>
</protein>
<accession>A0A4U8T6E5</accession>
<dbReference type="Proteomes" id="UP000029733">
    <property type="component" value="Unassembled WGS sequence"/>
</dbReference>
<gene>
    <name evidence="1" type="ORF">LS71_008445</name>
</gene>
<evidence type="ECO:0000313" key="1">
    <source>
        <dbReference type="EMBL" id="TLD95180.1"/>
    </source>
</evidence>
<keyword evidence="2" id="KW-1185">Reference proteome</keyword>
<dbReference type="SUPFAM" id="SSF55821">
    <property type="entry name" value="YrdC/RibB"/>
    <property type="match status" value="1"/>
</dbReference>
<proteinExistence type="predicted"/>
<dbReference type="OrthoDB" id="5339525at2"/>
<organism evidence="1 2">
    <name type="scientific">Helicobacter jaachi</name>
    <dbReference type="NCBI Taxonomy" id="1677920"/>
    <lineage>
        <taxon>Bacteria</taxon>
        <taxon>Pseudomonadati</taxon>
        <taxon>Campylobacterota</taxon>
        <taxon>Epsilonproteobacteria</taxon>
        <taxon>Campylobacterales</taxon>
        <taxon>Helicobacteraceae</taxon>
        <taxon>Helicobacter</taxon>
    </lineage>
</organism>
<reference evidence="1 2" key="1">
    <citation type="journal article" date="2014" name="Genome Announc.">
        <title>Draft genome sequences of eight enterohepatic helicobacter species isolated from both laboratory and wild rodents.</title>
        <authorList>
            <person name="Sheh A."/>
            <person name="Shen Z."/>
            <person name="Fox J.G."/>
        </authorList>
    </citation>
    <scope>NUCLEOTIDE SEQUENCE [LARGE SCALE GENOMIC DNA]</scope>
    <source>
        <strain evidence="1 2">MIT 09-6949</strain>
    </source>
</reference>
<sequence>MIYLAQCDSTAGLLSRDARALNICKSAPAHKALLIESSSLSTLKRLIRVPNKYKHLIRKSRLKTFIYPNAKAIRLVQDKWHLRFLSAHRALYSTSANLSGQHFNKQWALKACDVVVYDKRGLSQKASSKIYKINNYRIQRRR</sequence>
<dbReference type="InterPro" id="IPR017945">
    <property type="entry name" value="DHBP_synth_RibB-like_a/b_dom"/>
</dbReference>
<dbReference type="AlphaFoldDB" id="A0A4U8T6E5"/>
<dbReference type="EMBL" id="JRPR02000010">
    <property type="protein sequence ID" value="TLD95180.1"/>
    <property type="molecule type" value="Genomic_DNA"/>
</dbReference>
<dbReference type="STRING" id="1677920.LS71_06290"/>
<name>A0A4U8T6E5_9HELI</name>
<evidence type="ECO:0000313" key="2">
    <source>
        <dbReference type="Proteomes" id="UP000029733"/>
    </source>
</evidence>
<dbReference type="RefSeq" id="WP_034355272.1">
    <property type="nucleotide sequence ID" value="NZ_JRPR02000010.1"/>
</dbReference>
<comment type="caution">
    <text evidence="1">The sequence shown here is derived from an EMBL/GenBank/DDBJ whole genome shotgun (WGS) entry which is preliminary data.</text>
</comment>